<evidence type="ECO:0000313" key="5">
    <source>
        <dbReference type="EMBL" id="MDN4174469.1"/>
    </source>
</evidence>
<proteinExistence type="predicted"/>
<evidence type="ECO:0000259" key="4">
    <source>
        <dbReference type="Pfam" id="PF13439"/>
    </source>
</evidence>
<evidence type="ECO:0000256" key="2">
    <source>
        <dbReference type="ARBA" id="ARBA00022679"/>
    </source>
</evidence>
<dbReference type="Pfam" id="PF13439">
    <property type="entry name" value="Glyco_transf_4"/>
    <property type="match status" value="1"/>
</dbReference>
<name>A0ABT8FIF2_9ACTN</name>
<dbReference type="RefSeq" id="WP_300953566.1">
    <property type="nucleotide sequence ID" value="NZ_JAUHJQ010000007.1"/>
</dbReference>
<evidence type="ECO:0000256" key="1">
    <source>
        <dbReference type="ARBA" id="ARBA00022676"/>
    </source>
</evidence>
<dbReference type="InterPro" id="IPR001296">
    <property type="entry name" value="Glyco_trans_1"/>
</dbReference>
<reference evidence="5" key="1">
    <citation type="submission" date="2023-06" db="EMBL/GenBank/DDBJ databases">
        <title>Draft genome sequence of Nocardioides sp. SOB77.</title>
        <authorList>
            <person name="Zhang G."/>
        </authorList>
    </citation>
    <scope>NUCLEOTIDE SEQUENCE</scope>
    <source>
        <strain evidence="5">SOB77</strain>
    </source>
</reference>
<dbReference type="InterPro" id="IPR050194">
    <property type="entry name" value="Glycosyltransferase_grp1"/>
</dbReference>
<dbReference type="PANTHER" id="PTHR45947">
    <property type="entry name" value="SULFOQUINOVOSYL TRANSFERASE SQD2"/>
    <property type="match status" value="1"/>
</dbReference>
<sequence length="373" mass="39397">MRVAIVTESFLPQVNGVAGTVRHAVDRLTTTGHQVLVVAPGAGPAAYSGAEVVRVRSLALPGYRSFPLGLPDPAVQHALARFRPDVVHLASPIALGAVGLRAARRLGVPTVAVFQTDVAGFARQYGVRAEHLIDRWVGHLHRRADRTLVPSTASWDQLAALGVPDLHLWRRGVALDLFDPGHRDEALRAAWTGGEPGRTVVGYVGRLAQEKRVRRLAELADLPGVHLVVVGDGPERGWLAERLPAATFTGMLRGPELARAFASLDVFVHTGEAETFCQTVQEAQASGVAVVAPAAGGPLDLVAPGRTGSLYDVTDPGALRRAVGALVADPDTRARLARGGRQAVAGRSWARVVDELVDHYAAVVAPVPGRLAA</sequence>
<dbReference type="PANTHER" id="PTHR45947:SF3">
    <property type="entry name" value="SULFOQUINOVOSYL TRANSFERASE SQD2"/>
    <property type="match status" value="1"/>
</dbReference>
<protein>
    <submittedName>
        <fullName evidence="5">Glycosyltransferase family 1 protein</fullName>
        <ecNumber evidence="5">2.4.-.-</ecNumber>
    </submittedName>
</protein>
<evidence type="ECO:0000313" key="6">
    <source>
        <dbReference type="Proteomes" id="UP001168620"/>
    </source>
</evidence>
<comment type="caution">
    <text evidence="5">The sequence shown here is derived from an EMBL/GenBank/DDBJ whole genome shotgun (WGS) entry which is preliminary data.</text>
</comment>
<dbReference type="Pfam" id="PF00534">
    <property type="entry name" value="Glycos_transf_1"/>
    <property type="match status" value="1"/>
</dbReference>
<keyword evidence="2 5" id="KW-0808">Transferase</keyword>
<dbReference type="SUPFAM" id="SSF53756">
    <property type="entry name" value="UDP-Glycosyltransferase/glycogen phosphorylase"/>
    <property type="match status" value="1"/>
</dbReference>
<dbReference type="CDD" id="cd03814">
    <property type="entry name" value="GT4-like"/>
    <property type="match status" value="1"/>
</dbReference>
<feature type="domain" description="Glycosyltransferase subfamily 4-like N-terminal" evidence="4">
    <location>
        <begin position="14"/>
        <end position="176"/>
    </location>
</feature>
<dbReference type="Proteomes" id="UP001168620">
    <property type="component" value="Unassembled WGS sequence"/>
</dbReference>
<dbReference type="EC" id="2.4.-.-" evidence="5"/>
<organism evidence="5 6">
    <name type="scientific">Nocardioides oceani</name>
    <dbReference type="NCBI Taxonomy" id="3058369"/>
    <lineage>
        <taxon>Bacteria</taxon>
        <taxon>Bacillati</taxon>
        <taxon>Actinomycetota</taxon>
        <taxon>Actinomycetes</taxon>
        <taxon>Propionibacteriales</taxon>
        <taxon>Nocardioidaceae</taxon>
        <taxon>Nocardioides</taxon>
    </lineage>
</organism>
<accession>A0ABT8FIF2</accession>
<dbReference type="EMBL" id="JAUHJQ010000007">
    <property type="protein sequence ID" value="MDN4174469.1"/>
    <property type="molecule type" value="Genomic_DNA"/>
</dbReference>
<gene>
    <name evidence="5" type="ORF">QWY28_16025</name>
</gene>
<keyword evidence="6" id="KW-1185">Reference proteome</keyword>
<keyword evidence="1 5" id="KW-0328">Glycosyltransferase</keyword>
<feature type="domain" description="Glycosyl transferase family 1" evidence="3">
    <location>
        <begin position="197"/>
        <end position="342"/>
    </location>
</feature>
<evidence type="ECO:0000259" key="3">
    <source>
        <dbReference type="Pfam" id="PF00534"/>
    </source>
</evidence>
<dbReference type="GO" id="GO:0016757">
    <property type="term" value="F:glycosyltransferase activity"/>
    <property type="evidence" value="ECO:0007669"/>
    <property type="project" value="UniProtKB-KW"/>
</dbReference>
<dbReference type="InterPro" id="IPR028098">
    <property type="entry name" value="Glyco_trans_4-like_N"/>
</dbReference>
<dbReference type="Gene3D" id="3.40.50.2000">
    <property type="entry name" value="Glycogen Phosphorylase B"/>
    <property type="match status" value="2"/>
</dbReference>